<evidence type="ECO:0000256" key="4">
    <source>
        <dbReference type="SAM" id="MobiDB-lite"/>
    </source>
</evidence>
<dbReference type="AlphaFoldDB" id="A0A0D6R928"/>
<dbReference type="GO" id="GO:0005525">
    <property type="term" value="F:GTP binding"/>
    <property type="evidence" value="ECO:0007669"/>
    <property type="project" value="UniProtKB-KW"/>
</dbReference>
<keyword evidence="2" id="KW-0547">Nucleotide-binding</keyword>
<dbReference type="EMBL" id="GCKF01016890">
    <property type="protein sequence ID" value="JAG98863.1"/>
    <property type="molecule type" value="Transcribed_RNA"/>
</dbReference>
<evidence type="ECO:0000256" key="3">
    <source>
        <dbReference type="ARBA" id="ARBA00023134"/>
    </source>
</evidence>
<evidence type="ECO:0000256" key="1">
    <source>
        <dbReference type="ARBA" id="ARBA00008535"/>
    </source>
</evidence>
<feature type="compositionally biased region" description="Basic and acidic residues" evidence="4">
    <location>
        <begin position="286"/>
        <end position="330"/>
    </location>
</feature>
<name>A0A0D6R928_ARACU</name>
<evidence type="ECO:0000256" key="2">
    <source>
        <dbReference type="ARBA" id="ARBA00022741"/>
    </source>
</evidence>
<dbReference type="PANTHER" id="PTHR10903">
    <property type="entry name" value="GTPASE, IMAP FAMILY MEMBER-RELATED"/>
    <property type="match status" value="1"/>
</dbReference>
<evidence type="ECO:0000313" key="6">
    <source>
        <dbReference type="EMBL" id="JAG98863.1"/>
    </source>
</evidence>
<dbReference type="InterPro" id="IPR027417">
    <property type="entry name" value="P-loop_NTPase"/>
</dbReference>
<dbReference type="FunFam" id="3.40.50.300:FF:000840">
    <property type="entry name" value="Immune-associated nucleotide-binding protein 9"/>
    <property type="match status" value="1"/>
</dbReference>
<dbReference type="InterPro" id="IPR045058">
    <property type="entry name" value="GIMA/IAN/Toc"/>
</dbReference>
<feature type="region of interest" description="Disordered" evidence="4">
    <location>
        <begin position="286"/>
        <end position="339"/>
    </location>
</feature>
<dbReference type="InterPro" id="IPR006703">
    <property type="entry name" value="G_AIG1"/>
</dbReference>
<evidence type="ECO:0000259" key="5">
    <source>
        <dbReference type="PROSITE" id="PS51720"/>
    </source>
</evidence>
<feature type="domain" description="AIG1-type G" evidence="5">
    <location>
        <begin position="19"/>
        <end position="226"/>
    </location>
</feature>
<keyword evidence="3" id="KW-0342">GTP-binding</keyword>
<sequence>MGGSQVEDSDDWELTGPSSGVTTMVLVGRTGNGKSATGNSILGRTAFKSRHSSSAVTLTCDLQHAVMNDGRVVNVVDTPGLFDPTVSPDFLGKEIVKCIDLAKKGVHGVLLVLSVRNRFTSEEAAALESLQMLFGDKIVNYMVIVFTGGDELEDNEETLEDYLAGCPPELQALLIQCNRRMVLFNNKTKSETEKARQRNELLKHVDFVLAENGGQPYSNELFHEAQVRSEKLFNQKEHLDSLTGYSKEELQFLQLEMKKAYAEQLKQLTEMVEEKLRITTEKLEERLASEQSAREQAEEEARLAQKKSDEEIRRLQEKLQQAHEETENLKKQMSKCVIL</sequence>
<comment type="similarity">
    <text evidence="1">Belongs to the TRAFAC class TrmE-Era-EngA-EngB-Septin-like GTPase superfamily. AIG1/Toc34/Toc159-like paraseptin GTPase family. IAN subfamily.</text>
</comment>
<dbReference type="SUPFAM" id="SSF52540">
    <property type="entry name" value="P-loop containing nucleoside triphosphate hydrolases"/>
    <property type="match status" value="1"/>
</dbReference>
<reference evidence="6" key="1">
    <citation type="submission" date="2015-03" db="EMBL/GenBank/DDBJ databases">
        <title>A transcriptome of Araucaria cunninghamii, an australian fine timber species.</title>
        <authorList>
            <person name="Jing Yi C.J.Y."/>
            <person name="Yin San L.Y.S."/>
            <person name="Abdul Karim S.S."/>
            <person name="Wan Azmi N.N."/>
            <person name="Hercus R.R."/>
            <person name="Croft L.L."/>
        </authorList>
    </citation>
    <scope>NUCLEOTIDE SEQUENCE</scope>
    <source>
        <strain evidence="6">MI0301</strain>
        <tissue evidence="6">Leaf</tissue>
    </source>
</reference>
<dbReference type="Pfam" id="PF04548">
    <property type="entry name" value="AIG1"/>
    <property type="match status" value="1"/>
</dbReference>
<dbReference type="CDD" id="cd01852">
    <property type="entry name" value="AIG1"/>
    <property type="match status" value="1"/>
</dbReference>
<organism evidence="6">
    <name type="scientific">Araucaria cunninghamii</name>
    <name type="common">Hoop pine</name>
    <name type="synonym">Moreton Bay pine</name>
    <dbReference type="NCBI Taxonomy" id="56994"/>
    <lineage>
        <taxon>Eukaryota</taxon>
        <taxon>Viridiplantae</taxon>
        <taxon>Streptophyta</taxon>
        <taxon>Embryophyta</taxon>
        <taxon>Tracheophyta</taxon>
        <taxon>Spermatophyta</taxon>
        <taxon>Pinopsida</taxon>
        <taxon>Pinidae</taxon>
        <taxon>Conifers II</taxon>
        <taxon>Araucariales</taxon>
        <taxon>Araucariaceae</taxon>
        <taxon>Araucaria</taxon>
    </lineage>
</organism>
<dbReference type="PROSITE" id="PS51720">
    <property type="entry name" value="G_AIG1"/>
    <property type="match status" value="1"/>
</dbReference>
<dbReference type="PANTHER" id="PTHR10903:SF184">
    <property type="entry name" value="GTP-BINDING PROTEIN A"/>
    <property type="match status" value="1"/>
</dbReference>
<accession>A0A0D6R928</accession>
<dbReference type="Gene3D" id="3.40.50.300">
    <property type="entry name" value="P-loop containing nucleotide triphosphate hydrolases"/>
    <property type="match status" value="1"/>
</dbReference>
<protein>
    <recommendedName>
        <fullName evidence="5">AIG1-type G domain-containing protein</fullName>
    </recommendedName>
</protein>
<proteinExistence type="inferred from homology"/>